<keyword evidence="1" id="KW-0418">Kinase</keyword>
<gene>
    <name evidence="1" type="ORF">C8P68_102104</name>
</gene>
<dbReference type="InterPro" id="IPR027417">
    <property type="entry name" value="P-loop_NTPase"/>
</dbReference>
<reference evidence="1 2" key="1">
    <citation type="submission" date="2018-04" db="EMBL/GenBank/DDBJ databases">
        <title>Genomic Encyclopedia of Archaeal and Bacterial Type Strains, Phase II (KMG-II): from individual species to whole genera.</title>
        <authorList>
            <person name="Goeker M."/>
        </authorList>
    </citation>
    <scope>NUCLEOTIDE SEQUENCE [LARGE SCALE GENOMIC DNA]</scope>
    <source>
        <strain evidence="1 2">DSM 26809</strain>
    </source>
</reference>
<comment type="caution">
    <text evidence="1">The sequence shown here is derived from an EMBL/GenBank/DDBJ whole genome shotgun (WGS) entry which is preliminary data.</text>
</comment>
<name>A0A2T5JC10_9SPHI</name>
<protein>
    <submittedName>
        <fullName evidence="1">Shikimate kinase</fullName>
    </submittedName>
</protein>
<dbReference type="Gene3D" id="3.40.50.300">
    <property type="entry name" value="P-loop containing nucleotide triphosphate hydrolases"/>
    <property type="match status" value="1"/>
</dbReference>
<keyword evidence="1" id="KW-0808">Transferase</keyword>
<sequence>MRIHIVGAAGVGKTTLGIALAAQMDIPYFDSDAYFWADSDEPFTVKRPPELRNAMLLADLERHESYIVGGSMISWEIDWNKWFDLIVFLRLSQEIRMQRLHNRELERYGESIYTERAPHYKEFMDWARGYEDDTTPRRSLRNHQEWLQTMRCPILEIADDTTTDERIDRILQTIHNQ</sequence>
<keyword evidence="2" id="KW-1185">Reference proteome</keyword>
<organism evidence="1 2">
    <name type="scientific">Mucilaginibacter yixingensis</name>
    <dbReference type="NCBI Taxonomy" id="1295612"/>
    <lineage>
        <taxon>Bacteria</taxon>
        <taxon>Pseudomonadati</taxon>
        <taxon>Bacteroidota</taxon>
        <taxon>Sphingobacteriia</taxon>
        <taxon>Sphingobacteriales</taxon>
        <taxon>Sphingobacteriaceae</taxon>
        <taxon>Mucilaginibacter</taxon>
    </lineage>
</organism>
<dbReference type="InterPro" id="IPR052922">
    <property type="entry name" value="Cytidylate_Kinase-2"/>
</dbReference>
<dbReference type="OrthoDB" id="9813917at2"/>
<dbReference type="SUPFAM" id="SSF52540">
    <property type="entry name" value="P-loop containing nucleoside triphosphate hydrolases"/>
    <property type="match status" value="1"/>
</dbReference>
<dbReference type="GO" id="GO:0016301">
    <property type="term" value="F:kinase activity"/>
    <property type="evidence" value="ECO:0007669"/>
    <property type="project" value="UniProtKB-KW"/>
</dbReference>
<evidence type="ECO:0000313" key="2">
    <source>
        <dbReference type="Proteomes" id="UP000244168"/>
    </source>
</evidence>
<dbReference type="EMBL" id="QAOQ01000002">
    <property type="protein sequence ID" value="PTQ99288.1"/>
    <property type="molecule type" value="Genomic_DNA"/>
</dbReference>
<dbReference type="RefSeq" id="WP_107827226.1">
    <property type="nucleotide sequence ID" value="NZ_CP160205.1"/>
</dbReference>
<dbReference type="Pfam" id="PF13238">
    <property type="entry name" value="AAA_18"/>
    <property type="match status" value="1"/>
</dbReference>
<dbReference type="PANTHER" id="PTHR37816">
    <property type="entry name" value="YALI0E33011P"/>
    <property type="match status" value="1"/>
</dbReference>
<evidence type="ECO:0000313" key="1">
    <source>
        <dbReference type="EMBL" id="PTQ99288.1"/>
    </source>
</evidence>
<dbReference type="AlphaFoldDB" id="A0A2T5JC10"/>
<dbReference type="Proteomes" id="UP000244168">
    <property type="component" value="Unassembled WGS sequence"/>
</dbReference>
<dbReference type="PANTHER" id="PTHR37816:SF2">
    <property type="entry name" value="DNA TOPOLOGY MODULATION PROTEIN FLAR-RELATED PROTEIN"/>
    <property type="match status" value="1"/>
</dbReference>
<accession>A0A2T5JC10</accession>
<proteinExistence type="predicted"/>